<dbReference type="GO" id="GO:0016887">
    <property type="term" value="F:ATP hydrolysis activity"/>
    <property type="evidence" value="ECO:0007669"/>
    <property type="project" value="InterPro"/>
</dbReference>
<dbReference type="PROSITE" id="PS00211">
    <property type="entry name" value="ABC_TRANSPORTER_1"/>
    <property type="match status" value="1"/>
</dbReference>
<dbReference type="Proteomes" id="UP000261905">
    <property type="component" value="Unassembled WGS sequence"/>
</dbReference>
<dbReference type="GO" id="GO:0005886">
    <property type="term" value="C:plasma membrane"/>
    <property type="evidence" value="ECO:0007669"/>
    <property type="project" value="UniProtKB-SubCell"/>
</dbReference>
<accession>A0A371P6M3</accession>
<dbReference type="CDD" id="cd07346">
    <property type="entry name" value="ABC_6TM_exporters"/>
    <property type="match status" value="1"/>
</dbReference>
<dbReference type="AlphaFoldDB" id="A0A371P6M3"/>
<reference evidence="13 14" key="1">
    <citation type="submission" date="2018-08" db="EMBL/GenBank/DDBJ databases">
        <title>Paenibacillus sp. M4BSY-1, whole genome shotgun sequence.</title>
        <authorList>
            <person name="Tuo L."/>
        </authorList>
    </citation>
    <scope>NUCLEOTIDE SEQUENCE [LARGE SCALE GENOMIC DNA]</scope>
    <source>
        <strain evidence="13 14">M4BSY-1</strain>
    </source>
</reference>
<dbReference type="InterPro" id="IPR039421">
    <property type="entry name" value="Type_1_exporter"/>
</dbReference>
<evidence type="ECO:0000256" key="8">
    <source>
        <dbReference type="ARBA" id="ARBA00022989"/>
    </source>
</evidence>
<dbReference type="SMART" id="SM00382">
    <property type="entry name" value="AAA"/>
    <property type="match status" value="1"/>
</dbReference>
<comment type="subcellular location">
    <subcellularLocation>
        <location evidence="1">Cell membrane</location>
        <topology evidence="1">Multi-pass membrane protein</topology>
    </subcellularLocation>
</comment>
<dbReference type="InterPro" id="IPR017871">
    <property type="entry name" value="ABC_transporter-like_CS"/>
</dbReference>
<keyword evidence="7 13" id="KW-0067">ATP-binding</keyword>
<keyword evidence="6" id="KW-0788">Thiol protease</keyword>
<dbReference type="GO" id="GO:0015421">
    <property type="term" value="F:ABC-type oligopeptide transporter activity"/>
    <property type="evidence" value="ECO:0007669"/>
    <property type="project" value="TreeGrafter"/>
</dbReference>
<comment type="caution">
    <text evidence="13">The sequence shown here is derived from an EMBL/GenBank/DDBJ whole genome shotgun (WGS) entry which is preliminary data.</text>
</comment>
<keyword evidence="3" id="KW-1003">Cell membrane</keyword>
<dbReference type="PANTHER" id="PTHR43394:SF1">
    <property type="entry name" value="ATP-BINDING CASSETTE SUB-FAMILY B MEMBER 10, MITOCHONDRIAL"/>
    <property type="match status" value="1"/>
</dbReference>
<dbReference type="Pfam" id="PF00005">
    <property type="entry name" value="ABC_tran"/>
    <property type="match status" value="1"/>
</dbReference>
<proteinExistence type="predicted"/>
<name>A0A371P6M3_9BACL</name>
<dbReference type="Gene3D" id="3.40.50.300">
    <property type="entry name" value="P-loop containing nucleotide triphosphate hydrolases"/>
    <property type="match status" value="1"/>
</dbReference>
<dbReference type="OrthoDB" id="9770415at2"/>
<evidence type="ECO:0000256" key="6">
    <source>
        <dbReference type="ARBA" id="ARBA00022807"/>
    </source>
</evidence>
<keyword evidence="9 10" id="KW-0472">Membrane</keyword>
<dbReference type="SUPFAM" id="SSF52540">
    <property type="entry name" value="P-loop containing nucleoside triphosphate hydrolases"/>
    <property type="match status" value="1"/>
</dbReference>
<sequence length="547" mass="62823">MLQTLRWIFNYIAQVKRIYISALVLLVISVVTNLLITISQKYIIDDVFIAGDYHLFPYFLGFFLLMACSYIASWCFKDILFERASDKLRLIMRKEYMQFLYRMPVKDYQKERIGSFVSYLNEFMNSKNVYIWNFPGLIEKLLNLILLLAIVCYVMPELLVIIIPLSVIYIVQGKYFGSRIHGISVERNELKAKHNVNIEEGISSSREVIAFHKVRWEIIRLKQSFQRYLEKVFELVRLESKQLYISEPLRWGSNLLILGYGGYQVIQGNVSLGTFIVFYQFSIQLLDAIQGVYNSTMQFSNAYGGMYKAKNIIQGEQINVGDTEMAKAIENIDLKDISFSYRKEQGRVLDSISMEIPVGKKVAIIGESGSGKSTIAQLLLRFYEPDEGKIEVNHVSLNHIDRVSWAQKVKVVFQDPYLFPDTLRMNILMGRDFTQAQLEKACKEAEIHDTIMELPNGYDTLLGERGITLSGGQRQRIALARSIIGNPEILILDEATSALDLETERRVHANIDTLRKGRTTIIIAHRLSTVENADVRYCISQGKISLN</sequence>
<dbReference type="SUPFAM" id="SSF90123">
    <property type="entry name" value="ABC transporter transmembrane region"/>
    <property type="match status" value="1"/>
</dbReference>
<evidence type="ECO:0000259" key="11">
    <source>
        <dbReference type="PROSITE" id="PS50893"/>
    </source>
</evidence>
<feature type="domain" description="ABC transporter" evidence="11">
    <location>
        <begin position="332"/>
        <end position="546"/>
    </location>
</feature>
<dbReference type="GO" id="GO:0005524">
    <property type="term" value="F:ATP binding"/>
    <property type="evidence" value="ECO:0007669"/>
    <property type="project" value="UniProtKB-KW"/>
</dbReference>
<keyword evidence="4 10" id="KW-0812">Transmembrane</keyword>
<dbReference type="PROSITE" id="PS50893">
    <property type="entry name" value="ABC_TRANSPORTER_2"/>
    <property type="match status" value="1"/>
</dbReference>
<organism evidence="13 14">
    <name type="scientific">Paenibacillus paeoniae</name>
    <dbReference type="NCBI Taxonomy" id="2292705"/>
    <lineage>
        <taxon>Bacteria</taxon>
        <taxon>Bacillati</taxon>
        <taxon>Bacillota</taxon>
        <taxon>Bacilli</taxon>
        <taxon>Bacillales</taxon>
        <taxon>Paenibacillaceae</taxon>
        <taxon>Paenibacillus</taxon>
    </lineage>
</organism>
<evidence type="ECO:0000256" key="1">
    <source>
        <dbReference type="ARBA" id="ARBA00004651"/>
    </source>
</evidence>
<dbReference type="FunFam" id="3.40.50.300:FF:000299">
    <property type="entry name" value="ABC transporter ATP-binding protein/permease"/>
    <property type="match status" value="1"/>
</dbReference>
<protein>
    <submittedName>
        <fullName evidence="13">ABC transporter ATP-binding protein</fullName>
    </submittedName>
</protein>
<evidence type="ECO:0000256" key="4">
    <source>
        <dbReference type="ARBA" id="ARBA00022692"/>
    </source>
</evidence>
<keyword evidence="8 10" id="KW-1133">Transmembrane helix</keyword>
<evidence type="ECO:0000313" key="13">
    <source>
        <dbReference type="EMBL" id="REK71604.1"/>
    </source>
</evidence>
<feature type="domain" description="ABC transmembrane type-1" evidence="12">
    <location>
        <begin position="22"/>
        <end position="301"/>
    </location>
</feature>
<dbReference type="RefSeq" id="WP_116048921.1">
    <property type="nucleotide sequence ID" value="NZ_QUBQ01000005.1"/>
</dbReference>
<evidence type="ECO:0000256" key="7">
    <source>
        <dbReference type="ARBA" id="ARBA00022840"/>
    </source>
</evidence>
<evidence type="ECO:0000256" key="5">
    <source>
        <dbReference type="ARBA" id="ARBA00022741"/>
    </source>
</evidence>
<dbReference type="PANTHER" id="PTHR43394">
    <property type="entry name" value="ATP-DEPENDENT PERMEASE MDL1, MITOCHONDRIAL"/>
    <property type="match status" value="1"/>
</dbReference>
<keyword evidence="14" id="KW-1185">Reference proteome</keyword>
<dbReference type="Pfam" id="PF00664">
    <property type="entry name" value="ABC_membrane"/>
    <property type="match status" value="1"/>
</dbReference>
<dbReference type="InterPro" id="IPR011527">
    <property type="entry name" value="ABC1_TM_dom"/>
</dbReference>
<dbReference type="PROSITE" id="PS50929">
    <property type="entry name" value="ABC_TM1F"/>
    <property type="match status" value="1"/>
</dbReference>
<evidence type="ECO:0000256" key="3">
    <source>
        <dbReference type="ARBA" id="ARBA00022475"/>
    </source>
</evidence>
<dbReference type="EMBL" id="QUBQ01000005">
    <property type="protein sequence ID" value="REK71604.1"/>
    <property type="molecule type" value="Genomic_DNA"/>
</dbReference>
<dbReference type="GO" id="GO:0008234">
    <property type="term" value="F:cysteine-type peptidase activity"/>
    <property type="evidence" value="ECO:0007669"/>
    <property type="project" value="UniProtKB-KW"/>
</dbReference>
<feature type="transmembrane region" description="Helical" evidence="10">
    <location>
        <begin position="144"/>
        <end position="171"/>
    </location>
</feature>
<dbReference type="InterPro" id="IPR003439">
    <property type="entry name" value="ABC_transporter-like_ATP-bd"/>
</dbReference>
<keyword evidence="5" id="KW-0547">Nucleotide-binding</keyword>
<dbReference type="InterPro" id="IPR027417">
    <property type="entry name" value="P-loop_NTPase"/>
</dbReference>
<evidence type="ECO:0000256" key="10">
    <source>
        <dbReference type="SAM" id="Phobius"/>
    </source>
</evidence>
<gene>
    <name evidence="13" type="ORF">DX130_21700</name>
</gene>
<evidence type="ECO:0000256" key="9">
    <source>
        <dbReference type="ARBA" id="ARBA00023136"/>
    </source>
</evidence>
<dbReference type="Gene3D" id="1.20.1560.10">
    <property type="entry name" value="ABC transporter type 1, transmembrane domain"/>
    <property type="match status" value="1"/>
</dbReference>
<dbReference type="InterPro" id="IPR036640">
    <property type="entry name" value="ABC1_TM_sf"/>
</dbReference>
<feature type="transmembrane region" description="Helical" evidence="10">
    <location>
        <begin position="55"/>
        <end position="76"/>
    </location>
</feature>
<evidence type="ECO:0000313" key="14">
    <source>
        <dbReference type="Proteomes" id="UP000261905"/>
    </source>
</evidence>
<evidence type="ECO:0000259" key="12">
    <source>
        <dbReference type="PROSITE" id="PS50929"/>
    </source>
</evidence>
<evidence type="ECO:0000256" key="2">
    <source>
        <dbReference type="ARBA" id="ARBA00022448"/>
    </source>
</evidence>
<feature type="transmembrane region" description="Helical" evidence="10">
    <location>
        <begin position="20"/>
        <end position="43"/>
    </location>
</feature>
<keyword evidence="6" id="KW-0378">Hydrolase</keyword>
<dbReference type="InterPro" id="IPR003593">
    <property type="entry name" value="AAA+_ATPase"/>
</dbReference>
<keyword evidence="6" id="KW-0645">Protease</keyword>
<keyword evidence="2" id="KW-0813">Transport</keyword>